<dbReference type="RefSeq" id="WP_038179927.1">
    <property type="nucleotide sequence ID" value="NZ_ASQA01000009.1"/>
</dbReference>
<sequence length="183" mass="21234">MKQWMQFVSAVLGVFVLLCICTTEASAKTSYIHNAKYSYSYYLDLDMDTSEKKSNFRYEYAENTKEGTMWMISSAMGGSFSYEKQTATGYYEWQTTKSKLLALPVKKNKQWTTINSYDEKETRKIVSTKANAKTPYRTFPNAIKVQIGKASAKHYDYFVEGYGKVLETENGKIKYQLIQRYKD</sequence>
<evidence type="ECO:0000313" key="3">
    <source>
        <dbReference type="Proteomes" id="UP000019062"/>
    </source>
</evidence>
<organism evidence="2 3">
    <name type="scientific">Viridibacillus arenosi FSL R5-213</name>
    <dbReference type="NCBI Taxonomy" id="1227360"/>
    <lineage>
        <taxon>Bacteria</taxon>
        <taxon>Bacillati</taxon>
        <taxon>Bacillota</taxon>
        <taxon>Bacilli</taxon>
        <taxon>Bacillales</taxon>
        <taxon>Caryophanaceae</taxon>
        <taxon>Viridibacillus</taxon>
    </lineage>
</organism>
<feature type="signal peptide" evidence="1">
    <location>
        <begin position="1"/>
        <end position="27"/>
    </location>
</feature>
<dbReference type="AlphaFoldDB" id="W4F2R5"/>
<feature type="chain" id="PRO_5004839739" evidence="1">
    <location>
        <begin position="28"/>
        <end position="183"/>
    </location>
</feature>
<name>W4F2R5_9BACL</name>
<comment type="caution">
    <text evidence="2">The sequence shown here is derived from an EMBL/GenBank/DDBJ whole genome shotgun (WGS) entry which is preliminary data.</text>
</comment>
<evidence type="ECO:0000313" key="2">
    <source>
        <dbReference type="EMBL" id="ETT87153.1"/>
    </source>
</evidence>
<gene>
    <name evidence="2" type="ORF">C176_03353</name>
</gene>
<accession>W4F2R5</accession>
<proteinExistence type="predicted"/>
<reference evidence="2 3" key="1">
    <citation type="journal article" date="2014" name="BMC Genomics">
        <title>Genomic comparison of sporeforming bacilli isolated from milk.</title>
        <authorList>
            <person name="Moreno Switt A.I."/>
            <person name="Andrus A.D."/>
            <person name="Ranieri M.L."/>
            <person name="Orsi R.H."/>
            <person name="Ivy R."/>
            <person name="den Bakker H.C."/>
            <person name="Martin N.H."/>
            <person name="Wiedmann M."/>
            <person name="Boor K.J."/>
        </authorList>
    </citation>
    <scope>NUCLEOTIDE SEQUENCE [LARGE SCALE GENOMIC DNA]</scope>
    <source>
        <strain evidence="2 3">FSL R5-213</strain>
    </source>
</reference>
<protein>
    <submittedName>
        <fullName evidence="2">Uncharacterized protein</fullName>
    </submittedName>
</protein>
<keyword evidence="3" id="KW-1185">Reference proteome</keyword>
<evidence type="ECO:0000256" key="1">
    <source>
        <dbReference type="SAM" id="SignalP"/>
    </source>
</evidence>
<dbReference type="EMBL" id="ASQA01000009">
    <property type="protein sequence ID" value="ETT87153.1"/>
    <property type="molecule type" value="Genomic_DNA"/>
</dbReference>
<dbReference type="Proteomes" id="UP000019062">
    <property type="component" value="Unassembled WGS sequence"/>
</dbReference>
<keyword evidence="1" id="KW-0732">Signal</keyword>